<evidence type="ECO:0000259" key="12">
    <source>
        <dbReference type="Pfam" id="PF01070"/>
    </source>
</evidence>
<keyword evidence="6 11" id="KW-0460">Magnesium</keyword>
<keyword evidence="3 11" id="KW-0285">Flavoprotein</keyword>
<comment type="caution">
    <text evidence="11">Lacks conserved residue(s) required for the propagation of feature annotation.</text>
</comment>
<dbReference type="Pfam" id="PF01070">
    <property type="entry name" value="FMN_dh"/>
    <property type="match status" value="2"/>
</dbReference>
<keyword evidence="8 11" id="KW-0414">Isoprene biosynthesis</keyword>
<feature type="binding site" evidence="11">
    <location>
        <begin position="128"/>
        <end position="130"/>
    </location>
    <ligand>
        <name>substrate</name>
    </ligand>
</feature>
<organism evidence="13 14">
    <name type="scientific">Meiothermus hypogaeus</name>
    <dbReference type="NCBI Taxonomy" id="884155"/>
    <lineage>
        <taxon>Bacteria</taxon>
        <taxon>Thermotogati</taxon>
        <taxon>Deinococcota</taxon>
        <taxon>Deinococci</taxon>
        <taxon>Thermales</taxon>
        <taxon>Thermaceae</taxon>
        <taxon>Meiothermus</taxon>
    </lineage>
</organism>
<comment type="cofactor">
    <cofactor evidence="1 11">
        <name>FMN</name>
        <dbReference type="ChEBI" id="CHEBI:58210"/>
    </cofactor>
</comment>
<feature type="binding site" evidence="11">
    <location>
        <begin position="300"/>
        <end position="302"/>
    </location>
    <ligand>
        <name>FMN</name>
        <dbReference type="ChEBI" id="CHEBI:58210"/>
    </ligand>
</feature>
<keyword evidence="7 11" id="KW-0521">NADP</keyword>
<dbReference type="EMBL" id="QWKY01000066">
    <property type="protein sequence ID" value="RIH75778.1"/>
    <property type="molecule type" value="Genomic_DNA"/>
</dbReference>
<evidence type="ECO:0000256" key="10">
    <source>
        <dbReference type="ARBA" id="ARBA00025810"/>
    </source>
</evidence>
<evidence type="ECO:0000256" key="2">
    <source>
        <dbReference type="ARBA" id="ARBA00022490"/>
    </source>
</evidence>
<dbReference type="InterPro" id="IPR013785">
    <property type="entry name" value="Aldolase_TIM"/>
</dbReference>
<feature type="domain" description="FMN-dependent dehydrogenase" evidence="12">
    <location>
        <begin position="207"/>
        <end position="360"/>
    </location>
</feature>
<evidence type="ECO:0000256" key="7">
    <source>
        <dbReference type="ARBA" id="ARBA00022857"/>
    </source>
</evidence>
<feature type="binding site" evidence="11">
    <location>
        <position position="192"/>
    </location>
    <ligand>
        <name>Mg(2+)</name>
        <dbReference type="ChEBI" id="CHEBI:18420"/>
    </ligand>
</feature>
<evidence type="ECO:0000256" key="11">
    <source>
        <dbReference type="HAMAP-Rule" id="MF_00354"/>
    </source>
</evidence>
<feature type="binding site" evidence="11">
    <location>
        <position position="128"/>
    </location>
    <ligand>
        <name>FMN</name>
        <dbReference type="ChEBI" id="CHEBI:58210"/>
    </ligand>
</feature>
<comment type="function">
    <text evidence="11">Involved in the biosynthesis of isoprenoids. Catalyzes the 1,3-allylic rearrangement of the homoallylic substrate isopentenyl (IPP) to its allylic isomer, dimethylallyl diphosphate (DMAPP).</text>
</comment>
<feature type="binding site" evidence="11">
    <location>
        <position position="156"/>
    </location>
    <ligand>
        <name>FMN</name>
        <dbReference type="ChEBI" id="CHEBI:58210"/>
    </ligand>
</feature>
<accession>A0ABX9MK45</accession>
<name>A0ABX9MK45_9DEIN</name>
<dbReference type="PANTHER" id="PTHR43665:SF1">
    <property type="entry name" value="ISOPENTENYL-DIPHOSPHATE DELTA-ISOMERASE"/>
    <property type="match status" value="1"/>
</dbReference>
<keyword evidence="14" id="KW-1185">Reference proteome</keyword>
<comment type="cofactor">
    <cofactor evidence="11">
        <name>NADPH</name>
        <dbReference type="ChEBI" id="CHEBI:57783"/>
    </cofactor>
</comment>
<dbReference type="InterPro" id="IPR000262">
    <property type="entry name" value="FMN-dep_DH"/>
</dbReference>
<evidence type="ECO:0000256" key="3">
    <source>
        <dbReference type="ARBA" id="ARBA00022630"/>
    </source>
</evidence>
<dbReference type="CDD" id="cd02811">
    <property type="entry name" value="IDI-2_FMN"/>
    <property type="match status" value="1"/>
</dbReference>
<comment type="caution">
    <text evidence="13">The sequence shown here is derived from an EMBL/GenBank/DDBJ whole genome shotgun (WGS) entry which is preliminary data.</text>
</comment>
<comment type="similarity">
    <text evidence="11">Belongs to the IPP isomerase type 2 family.</text>
</comment>
<dbReference type="Gene3D" id="3.20.20.70">
    <property type="entry name" value="Aldolase class I"/>
    <property type="match status" value="1"/>
</dbReference>
<comment type="catalytic activity">
    <reaction evidence="11">
        <text>isopentenyl diphosphate = dimethylallyl diphosphate</text>
        <dbReference type="Rhea" id="RHEA:23284"/>
        <dbReference type="ChEBI" id="CHEBI:57623"/>
        <dbReference type="ChEBI" id="CHEBI:128769"/>
        <dbReference type="EC" id="5.3.3.2"/>
    </reaction>
</comment>
<keyword evidence="9 11" id="KW-0413">Isomerase</keyword>
<keyword evidence="2 11" id="KW-0963">Cytoplasm</keyword>
<feature type="binding site" evidence="11">
    <location>
        <position position="223"/>
    </location>
    <ligand>
        <name>FMN</name>
        <dbReference type="ChEBI" id="CHEBI:58210"/>
    </ligand>
</feature>
<dbReference type="HAMAP" id="MF_00354">
    <property type="entry name" value="Idi_2"/>
    <property type="match status" value="1"/>
</dbReference>
<sequence length="368" mass="39320">MLRAQAWAPVLNLGFSQGQPMKPCTIALAVNDAPDIQLRKRKHLEVCLHEPVEYTQLTTGFERYRLRYRALPELALQDVDLTTSFLGKTLKAPFLIGAMTGGEAHGGQINRALAQAAEQLGVGLMLGSQRVMLERPQARASFEVRAVAPSTLLVGNLGLVQLNKGYGLAQLEQAVQQAGADALALHLNPLQEALQVGGDTDFRGLLDKLAGLLPQVPFPVILKEVGHGIGREVAERLAPLPFAALDVAGAGGTSWARVEELVHHGRILHPELVEVGIPTAEALVECRDVLPHKPLIASGGIRTGTDAAKALALGAQMVAVARPLLEPALQGPEAVVAWLEDFLHELRVALFAIGARTPTEALGRIEKV</sequence>
<feature type="binding site" evidence="11">
    <location>
        <begin position="39"/>
        <end position="40"/>
    </location>
    <ligand>
        <name>substrate</name>
    </ligand>
</feature>
<feature type="binding site" evidence="11">
    <location>
        <begin position="98"/>
        <end position="100"/>
    </location>
    <ligand>
        <name>FMN</name>
        <dbReference type="ChEBI" id="CHEBI:58210"/>
    </ligand>
</feature>
<comment type="subcellular location">
    <subcellularLocation>
        <location evidence="11">Cytoplasm</location>
    </subcellularLocation>
</comment>
<dbReference type="GO" id="GO:0004452">
    <property type="term" value="F:isopentenyl-diphosphate delta-isomerase activity"/>
    <property type="evidence" value="ECO:0007669"/>
    <property type="project" value="UniProtKB-EC"/>
</dbReference>
<feature type="binding site" evidence="11">
    <location>
        <position position="253"/>
    </location>
    <ligand>
        <name>FMN</name>
        <dbReference type="ChEBI" id="CHEBI:58210"/>
    </ligand>
</feature>
<feature type="binding site" evidence="11">
    <location>
        <position position="191"/>
    </location>
    <ligand>
        <name>substrate</name>
    </ligand>
</feature>
<dbReference type="Proteomes" id="UP000265443">
    <property type="component" value="Unassembled WGS sequence"/>
</dbReference>
<dbReference type="NCBIfam" id="TIGR02151">
    <property type="entry name" value="IPP_isom_2"/>
    <property type="match status" value="1"/>
</dbReference>
<keyword evidence="4 11" id="KW-0288">FMN</keyword>
<reference evidence="13 14" key="1">
    <citation type="submission" date="2018-08" db="EMBL/GenBank/DDBJ databases">
        <title>Meiothermus hypogaeus DSM 23238 genome sequencing project.</title>
        <authorList>
            <person name="Da Costa M.S."/>
            <person name="Albuquerque L."/>
            <person name="Raposo P."/>
            <person name="Froufe H.J.C."/>
            <person name="Barroso C.S."/>
            <person name="Egas C."/>
        </authorList>
    </citation>
    <scope>NUCLEOTIDE SEQUENCE [LARGE SCALE GENOMIC DNA]</scope>
    <source>
        <strain evidence="13 14">DSM 23238</strain>
    </source>
</reference>
<evidence type="ECO:0000256" key="1">
    <source>
        <dbReference type="ARBA" id="ARBA00001917"/>
    </source>
</evidence>
<dbReference type="InterPro" id="IPR011179">
    <property type="entry name" value="IPdP_isomerase"/>
</dbReference>
<evidence type="ECO:0000256" key="9">
    <source>
        <dbReference type="ARBA" id="ARBA00023235"/>
    </source>
</evidence>
<evidence type="ECO:0000256" key="4">
    <source>
        <dbReference type="ARBA" id="ARBA00022643"/>
    </source>
</evidence>
<keyword evidence="5 11" id="KW-0479">Metal-binding</keyword>
<feature type="domain" description="FMN-dependent dehydrogenase" evidence="12">
    <location>
        <begin position="54"/>
        <end position="129"/>
    </location>
</feature>
<evidence type="ECO:0000256" key="6">
    <source>
        <dbReference type="ARBA" id="ARBA00022842"/>
    </source>
</evidence>
<dbReference type="EC" id="5.3.3.2" evidence="11"/>
<evidence type="ECO:0000313" key="14">
    <source>
        <dbReference type="Proteomes" id="UP000265443"/>
    </source>
</evidence>
<comment type="subunit">
    <text evidence="10 11">Homooctamer. Dimer of tetramers.</text>
</comment>
<gene>
    <name evidence="11 13" type="primary">fni</name>
    <name evidence="13" type="ORF">Mhypo_02757</name>
</gene>
<protein>
    <recommendedName>
        <fullName evidence="11">Isopentenyl-diphosphate delta-isomerase</fullName>
        <shortName evidence="11">IPP isomerase</shortName>
        <ecNumber evidence="11">5.3.3.2</ecNumber>
    </recommendedName>
    <alternativeName>
        <fullName evidence="11">Isopentenyl diphosphate:dimethylallyl diphosphate isomerase</fullName>
    </alternativeName>
    <alternativeName>
        <fullName evidence="11">Isopentenyl pyrophosphate isomerase</fullName>
    </alternativeName>
    <alternativeName>
        <fullName evidence="11">Type 2 isopentenyl diphosphate isomerase</fullName>
        <shortName evidence="11">IDI-2</shortName>
    </alternativeName>
</protein>
<comment type="cofactor">
    <cofactor evidence="11">
        <name>Mg(2+)</name>
        <dbReference type="ChEBI" id="CHEBI:18420"/>
    </cofactor>
</comment>
<dbReference type="PANTHER" id="PTHR43665">
    <property type="entry name" value="ISOPENTENYL-DIPHOSPHATE DELTA-ISOMERASE"/>
    <property type="match status" value="1"/>
</dbReference>
<evidence type="ECO:0000256" key="5">
    <source>
        <dbReference type="ARBA" id="ARBA00022723"/>
    </source>
</evidence>
<dbReference type="PIRSF" id="PIRSF003314">
    <property type="entry name" value="IPP_isomerase"/>
    <property type="match status" value="1"/>
</dbReference>
<proteinExistence type="inferred from homology"/>
<evidence type="ECO:0000313" key="13">
    <source>
        <dbReference type="EMBL" id="RIH75778.1"/>
    </source>
</evidence>
<dbReference type="SUPFAM" id="SSF51395">
    <property type="entry name" value="FMN-linked oxidoreductases"/>
    <property type="match status" value="1"/>
</dbReference>
<feature type="binding site" evidence="11">
    <location>
        <begin position="321"/>
        <end position="322"/>
    </location>
    <ligand>
        <name>FMN</name>
        <dbReference type="ChEBI" id="CHEBI:58210"/>
    </ligand>
</feature>
<evidence type="ECO:0000256" key="8">
    <source>
        <dbReference type="ARBA" id="ARBA00023229"/>
    </source>
</evidence>